<dbReference type="Proteomes" id="UP001161325">
    <property type="component" value="Unassembled WGS sequence"/>
</dbReference>
<evidence type="ECO:0000313" key="3">
    <source>
        <dbReference type="EMBL" id="GLC27947.1"/>
    </source>
</evidence>
<dbReference type="EMBL" id="BRXS01000007">
    <property type="protein sequence ID" value="GLC27947.1"/>
    <property type="molecule type" value="Genomic_DNA"/>
</dbReference>
<gene>
    <name evidence="3" type="ORF">rosag_44600</name>
</gene>
<name>A0AA37QCT3_9BACT</name>
<feature type="compositionally biased region" description="Pro residues" evidence="1">
    <location>
        <begin position="26"/>
        <end position="39"/>
    </location>
</feature>
<dbReference type="Pfam" id="PF10263">
    <property type="entry name" value="SprT-like"/>
    <property type="match status" value="1"/>
</dbReference>
<evidence type="ECO:0000259" key="2">
    <source>
        <dbReference type="Pfam" id="PF10263"/>
    </source>
</evidence>
<feature type="domain" description="SprT-like" evidence="2">
    <location>
        <begin position="162"/>
        <end position="257"/>
    </location>
</feature>
<proteinExistence type="predicted"/>
<dbReference type="AlphaFoldDB" id="A0AA37QCT3"/>
<feature type="region of interest" description="Disordered" evidence="1">
    <location>
        <begin position="267"/>
        <end position="289"/>
    </location>
</feature>
<feature type="region of interest" description="Disordered" evidence="1">
    <location>
        <begin position="1"/>
        <end position="45"/>
    </location>
</feature>
<dbReference type="GO" id="GO:0006950">
    <property type="term" value="P:response to stress"/>
    <property type="evidence" value="ECO:0007669"/>
    <property type="project" value="UniProtKB-ARBA"/>
</dbReference>
<keyword evidence="4" id="KW-1185">Reference proteome</keyword>
<dbReference type="InterPro" id="IPR006640">
    <property type="entry name" value="SprT-like_domain"/>
</dbReference>
<sequence>MTEAHRRRRAGGEGAGQLALPLDLPAAPPLPAAPAPPRTSGPLVTTDVTPVERGRRSSAEAAARLQAALVRLGLRGIERVRLTRNRTVMVSFSQGELRVHEGYLDAPPEVLRAIVGFVCGRTRAERRRAREAILAHQIARPAAVRRPERTKAEDEPVVAQLKRFHAHYNRVYFGARLRAVPIRLSSRMRTRLGHYTAATPTGDPAEIVIGREHIRRHGWEEALHTLLHEMVHQWQDEAGHAIDHGATFRKKAREVGITPSARRHVLPRRQRAAPPPAAAAIGLRAAREE</sequence>
<protein>
    <recommendedName>
        <fullName evidence="2">SprT-like domain-containing protein</fullName>
    </recommendedName>
</protein>
<evidence type="ECO:0000256" key="1">
    <source>
        <dbReference type="SAM" id="MobiDB-lite"/>
    </source>
</evidence>
<comment type="caution">
    <text evidence="3">The sequence shown here is derived from an EMBL/GenBank/DDBJ whole genome shotgun (WGS) entry which is preliminary data.</text>
</comment>
<evidence type="ECO:0000313" key="4">
    <source>
        <dbReference type="Proteomes" id="UP001161325"/>
    </source>
</evidence>
<feature type="compositionally biased region" description="Low complexity" evidence="1">
    <location>
        <begin position="278"/>
        <end position="289"/>
    </location>
</feature>
<organism evidence="3 4">
    <name type="scientific">Roseisolibacter agri</name>
    <dbReference type="NCBI Taxonomy" id="2014610"/>
    <lineage>
        <taxon>Bacteria</taxon>
        <taxon>Pseudomonadati</taxon>
        <taxon>Gemmatimonadota</taxon>
        <taxon>Gemmatimonadia</taxon>
        <taxon>Gemmatimonadales</taxon>
        <taxon>Gemmatimonadaceae</taxon>
        <taxon>Roseisolibacter</taxon>
    </lineage>
</organism>
<accession>A0AA37QCT3</accession>
<feature type="compositionally biased region" description="Low complexity" evidence="1">
    <location>
        <begin position="16"/>
        <end position="25"/>
    </location>
</feature>
<dbReference type="RefSeq" id="WP_284352375.1">
    <property type="nucleotide sequence ID" value="NZ_BRXS01000007.1"/>
</dbReference>
<reference evidence="3" key="1">
    <citation type="submission" date="2022-08" db="EMBL/GenBank/DDBJ databases">
        <title>Draft genome sequencing of Roseisolibacter agri AW1220.</title>
        <authorList>
            <person name="Tobiishi Y."/>
            <person name="Tonouchi A."/>
        </authorList>
    </citation>
    <scope>NUCLEOTIDE SEQUENCE</scope>
    <source>
        <strain evidence="3">AW1220</strain>
    </source>
</reference>